<feature type="transmembrane region" description="Helical" evidence="8">
    <location>
        <begin position="44"/>
        <end position="61"/>
    </location>
</feature>
<organism evidence="9 10">
    <name type="scientific">Gallibacterium genomosp. 3</name>
    <dbReference type="NCBI Taxonomy" id="505345"/>
    <lineage>
        <taxon>Bacteria</taxon>
        <taxon>Pseudomonadati</taxon>
        <taxon>Pseudomonadota</taxon>
        <taxon>Gammaproteobacteria</taxon>
        <taxon>Pasteurellales</taxon>
        <taxon>Pasteurellaceae</taxon>
        <taxon>Gallibacterium</taxon>
    </lineage>
</organism>
<accession>A0A1A7PTU3</accession>
<keyword evidence="7 8" id="KW-0472">Membrane</keyword>
<comment type="subcellular location">
    <subcellularLocation>
        <location evidence="1">Cell membrane</location>
        <topology evidence="1">Multi-pass membrane protein</topology>
    </subcellularLocation>
</comment>
<sequence length="161" mass="18832">MIINITLLGLILLYLLFAIYDQFIMDKRYGKIELKVRLLRKLKIESIVMLLLIWIAVYQALPQGLETVTIYLLVMLSILLIYHAFIRYPVFLLKQEGFFLNNLYIPYQHIQTINISENGFLQIVLKNNKQLPVYIYDVDDVAKVLQFLVKIGRITQPIGGK</sequence>
<keyword evidence="4" id="KW-1003">Cell membrane</keyword>
<keyword evidence="6 8" id="KW-1133">Transmembrane helix</keyword>
<dbReference type="EMBL" id="JTJR01000023">
    <property type="protein sequence ID" value="OBX04585.1"/>
    <property type="molecule type" value="Genomic_DNA"/>
</dbReference>
<dbReference type="Proteomes" id="UP000092626">
    <property type="component" value="Unassembled WGS sequence"/>
</dbReference>
<proteinExistence type="inferred from homology"/>
<comment type="caution">
    <text evidence="9">The sequence shown here is derived from an EMBL/GenBank/DDBJ whole genome shotgun (WGS) entry which is preliminary data.</text>
</comment>
<comment type="similarity">
    <text evidence="2">Belongs to the UPF0266 family.</text>
</comment>
<feature type="transmembrane region" description="Helical" evidence="8">
    <location>
        <begin position="6"/>
        <end position="23"/>
    </location>
</feature>
<dbReference type="InterPro" id="IPR009328">
    <property type="entry name" value="DUF986"/>
</dbReference>
<keyword evidence="5 8" id="KW-0812">Transmembrane</keyword>
<dbReference type="PATRIC" id="fig|505345.6.peg.1229"/>
<evidence type="ECO:0000256" key="7">
    <source>
        <dbReference type="ARBA" id="ARBA00023136"/>
    </source>
</evidence>
<evidence type="ECO:0000313" key="9">
    <source>
        <dbReference type="EMBL" id="OBX04585.1"/>
    </source>
</evidence>
<evidence type="ECO:0000256" key="6">
    <source>
        <dbReference type="ARBA" id="ARBA00022989"/>
    </source>
</evidence>
<dbReference type="STRING" id="505345.QV06_06045"/>
<dbReference type="RefSeq" id="WP_065237354.1">
    <property type="nucleotide sequence ID" value="NZ_JTJR01000023.1"/>
</dbReference>
<reference evidence="9 10" key="1">
    <citation type="submission" date="2014-11" db="EMBL/GenBank/DDBJ databases">
        <title>Pan-genome of Gallibacterium spp.</title>
        <authorList>
            <person name="Kudirkiene E."/>
            <person name="Bojesen A.M."/>
        </authorList>
    </citation>
    <scope>NUCLEOTIDE SEQUENCE [LARGE SCALE GENOMIC DNA]</scope>
    <source>
        <strain evidence="9 10">59/S3/89</strain>
    </source>
</reference>
<dbReference type="GO" id="GO:0005886">
    <property type="term" value="C:plasma membrane"/>
    <property type="evidence" value="ECO:0007669"/>
    <property type="project" value="UniProtKB-SubCell"/>
</dbReference>
<dbReference type="Pfam" id="PF06173">
    <property type="entry name" value="DUF986"/>
    <property type="match status" value="1"/>
</dbReference>
<evidence type="ECO:0000256" key="3">
    <source>
        <dbReference type="ARBA" id="ARBA00019407"/>
    </source>
</evidence>
<protein>
    <recommendedName>
        <fullName evidence="3">UPF0266 membrane protein YobD</fullName>
    </recommendedName>
</protein>
<evidence type="ECO:0000256" key="5">
    <source>
        <dbReference type="ARBA" id="ARBA00022692"/>
    </source>
</evidence>
<name>A0A1A7PTU3_9PAST</name>
<evidence type="ECO:0000256" key="4">
    <source>
        <dbReference type="ARBA" id="ARBA00022475"/>
    </source>
</evidence>
<evidence type="ECO:0000256" key="8">
    <source>
        <dbReference type="SAM" id="Phobius"/>
    </source>
</evidence>
<evidence type="ECO:0000313" key="10">
    <source>
        <dbReference type="Proteomes" id="UP000092626"/>
    </source>
</evidence>
<dbReference type="AlphaFoldDB" id="A0A1A7PTU3"/>
<feature type="transmembrane region" description="Helical" evidence="8">
    <location>
        <begin position="67"/>
        <end position="85"/>
    </location>
</feature>
<evidence type="ECO:0000256" key="1">
    <source>
        <dbReference type="ARBA" id="ARBA00004651"/>
    </source>
</evidence>
<evidence type="ECO:0000256" key="2">
    <source>
        <dbReference type="ARBA" id="ARBA00009962"/>
    </source>
</evidence>
<gene>
    <name evidence="9" type="ORF">QV06_06045</name>
</gene>